<dbReference type="Proteomes" id="UP000813461">
    <property type="component" value="Unassembled WGS sequence"/>
</dbReference>
<comment type="caution">
    <text evidence="2">The sequence shown here is derived from an EMBL/GenBank/DDBJ whole genome shotgun (WGS) entry which is preliminary data.</text>
</comment>
<name>A0A8K0W0V0_9PLEO</name>
<feature type="non-terminal residue" evidence="2">
    <location>
        <position position="333"/>
    </location>
</feature>
<dbReference type="Pfam" id="PF06985">
    <property type="entry name" value="HET"/>
    <property type="match status" value="1"/>
</dbReference>
<dbReference type="InterPro" id="IPR010730">
    <property type="entry name" value="HET"/>
</dbReference>
<dbReference type="PANTHER" id="PTHR10622">
    <property type="entry name" value="HET DOMAIN-CONTAINING PROTEIN"/>
    <property type="match status" value="1"/>
</dbReference>
<dbReference type="PANTHER" id="PTHR10622:SF10">
    <property type="entry name" value="HET DOMAIN-CONTAINING PROTEIN"/>
    <property type="match status" value="1"/>
</dbReference>
<gene>
    <name evidence="2" type="ORF">FB567DRAFT_465592</name>
</gene>
<organism evidence="2 3">
    <name type="scientific">Paraphoma chrysanthemicola</name>
    <dbReference type="NCBI Taxonomy" id="798071"/>
    <lineage>
        <taxon>Eukaryota</taxon>
        <taxon>Fungi</taxon>
        <taxon>Dikarya</taxon>
        <taxon>Ascomycota</taxon>
        <taxon>Pezizomycotina</taxon>
        <taxon>Dothideomycetes</taxon>
        <taxon>Pleosporomycetidae</taxon>
        <taxon>Pleosporales</taxon>
        <taxon>Pleosporineae</taxon>
        <taxon>Phaeosphaeriaceae</taxon>
        <taxon>Paraphoma</taxon>
    </lineage>
</organism>
<accession>A0A8K0W0V0</accession>
<feature type="domain" description="Heterokaryon incompatibility" evidence="1">
    <location>
        <begin position="21"/>
        <end position="105"/>
    </location>
</feature>
<dbReference type="AlphaFoldDB" id="A0A8K0W0V0"/>
<evidence type="ECO:0000313" key="2">
    <source>
        <dbReference type="EMBL" id="KAH7090417.1"/>
    </source>
</evidence>
<dbReference type="OrthoDB" id="20872at2759"/>
<proteinExistence type="predicted"/>
<sequence>MHLLNTSSLKLKTFLTTIPPYAILSHTWDEDEVSFDDINKPHAATLRGYEKIKLSCTQAVLDGYEWIWIDTCCIDKKSSAELSEAINSMYMWYWDAEICYAYLSDVPGRKFVEARWFTRGWTLQELLAPTVVEFYTRDPVWRRIGTKLSLACEIECATEIQKTYLLDRRTIQQACVGEKFSWASKRITTRSEDIAYCLLGLVGVNMPLLYGEGAKAFHRLQLEIIKENTDHTIFAWEEPSIFWGMLAPTPLWFIIQHNEKLHRIDSLPRDLPFEMTNLGLRITLPSIELDGRVVLALLSCRTSKKARVGIHLTHIRDDIYARVPHSHIFFNSS</sequence>
<reference evidence="2" key="1">
    <citation type="journal article" date="2021" name="Nat. Commun.">
        <title>Genetic determinants of endophytism in the Arabidopsis root mycobiome.</title>
        <authorList>
            <person name="Mesny F."/>
            <person name="Miyauchi S."/>
            <person name="Thiergart T."/>
            <person name="Pickel B."/>
            <person name="Atanasova L."/>
            <person name="Karlsson M."/>
            <person name="Huettel B."/>
            <person name="Barry K.W."/>
            <person name="Haridas S."/>
            <person name="Chen C."/>
            <person name="Bauer D."/>
            <person name="Andreopoulos W."/>
            <person name="Pangilinan J."/>
            <person name="LaButti K."/>
            <person name="Riley R."/>
            <person name="Lipzen A."/>
            <person name="Clum A."/>
            <person name="Drula E."/>
            <person name="Henrissat B."/>
            <person name="Kohler A."/>
            <person name="Grigoriev I.V."/>
            <person name="Martin F.M."/>
            <person name="Hacquard S."/>
        </authorList>
    </citation>
    <scope>NUCLEOTIDE SEQUENCE</scope>
    <source>
        <strain evidence="2">MPI-SDFR-AT-0120</strain>
    </source>
</reference>
<dbReference type="EMBL" id="JAGMVJ010000005">
    <property type="protein sequence ID" value="KAH7090417.1"/>
    <property type="molecule type" value="Genomic_DNA"/>
</dbReference>
<evidence type="ECO:0000259" key="1">
    <source>
        <dbReference type="Pfam" id="PF06985"/>
    </source>
</evidence>
<protein>
    <submittedName>
        <fullName evidence="2">HET domain-containing protein</fullName>
    </submittedName>
</protein>
<keyword evidence="3" id="KW-1185">Reference proteome</keyword>
<evidence type="ECO:0000313" key="3">
    <source>
        <dbReference type="Proteomes" id="UP000813461"/>
    </source>
</evidence>